<dbReference type="SMART" id="SM00990">
    <property type="entry name" value="VRR_NUC"/>
    <property type="match status" value="1"/>
</dbReference>
<protein>
    <submittedName>
        <fullName evidence="5">VRR-NUC domain-containing protein</fullName>
    </submittedName>
</protein>
<feature type="domain" description="VRR-NUC" evidence="4">
    <location>
        <begin position="30"/>
        <end position="111"/>
    </location>
</feature>
<name>A0A1H3JFJ4_9PROT</name>
<dbReference type="GO" id="GO:0004518">
    <property type="term" value="F:nuclease activity"/>
    <property type="evidence" value="ECO:0007669"/>
    <property type="project" value="UniProtKB-KW"/>
</dbReference>
<dbReference type="OrthoDB" id="5519681at2"/>
<proteinExistence type="predicted"/>
<evidence type="ECO:0000313" key="5">
    <source>
        <dbReference type="EMBL" id="SDY38168.1"/>
    </source>
</evidence>
<reference evidence="5 6" key="1">
    <citation type="submission" date="2016-10" db="EMBL/GenBank/DDBJ databases">
        <authorList>
            <person name="de Groot N.N."/>
        </authorList>
    </citation>
    <scope>NUCLEOTIDE SEQUENCE [LARGE SCALE GENOMIC DNA]</scope>
    <source>
        <strain evidence="5 6">Nm1</strain>
    </source>
</reference>
<dbReference type="AlphaFoldDB" id="A0A1H3JFJ4"/>
<evidence type="ECO:0000313" key="6">
    <source>
        <dbReference type="Proteomes" id="UP000198640"/>
    </source>
</evidence>
<dbReference type="InterPro" id="IPR011856">
    <property type="entry name" value="tRNA_endonuc-like_dom_sf"/>
</dbReference>
<dbReference type="RefSeq" id="WP_090414292.1">
    <property type="nucleotide sequence ID" value="NZ_FNOY01000032.1"/>
</dbReference>
<evidence type="ECO:0000256" key="2">
    <source>
        <dbReference type="ARBA" id="ARBA00022722"/>
    </source>
</evidence>
<dbReference type="STRING" id="44576.SAMN05421881_103231"/>
<organism evidence="5 6">
    <name type="scientific">Nitrosomonas halophila</name>
    <dbReference type="NCBI Taxonomy" id="44576"/>
    <lineage>
        <taxon>Bacteria</taxon>
        <taxon>Pseudomonadati</taxon>
        <taxon>Pseudomonadota</taxon>
        <taxon>Betaproteobacteria</taxon>
        <taxon>Nitrosomonadales</taxon>
        <taxon>Nitrosomonadaceae</taxon>
        <taxon>Nitrosomonas</taxon>
    </lineage>
</organism>
<keyword evidence="3" id="KW-0378">Hydrolase</keyword>
<sequence length="121" mass="13195">MIINIFGEEIELPRRNRKLESGALVEVTKALETHASVAWVRRMNTGAAKIGGRFVRFGWPGCPDLIGQLTDGRFLGVEVKGPDGRLRTDQKIFIGIIASHGGVAFVARNCSDVFENLGSTL</sequence>
<dbReference type="EMBL" id="FNOY01000032">
    <property type="protein sequence ID" value="SDY38168.1"/>
    <property type="molecule type" value="Genomic_DNA"/>
</dbReference>
<gene>
    <name evidence="5" type="ORF">SAMN05421881_103231</name>
</gene>
<evidence type="ECO:0000259" key="4">
    <source>
        <dbReference type="SMART" id="SM00990"/>
    </source>
</evidence>
<dbReference type="Proteomes" id="UP000198640">
    <property type="component" value="Unassembled WGS sequence"/>
</dbReference>
<dbReference type="Gene3D" id="3.40.1350.10">
    <property type="match status" value="1"/>
</dbReference>
<evidence type="ECO:0000256" key="1">
    <source>
        <dbReference type="ARBA" id="ARBA00001946"/>
    </source>
</evidence>
<dbReference type="GO" id="GO:0003676">
    <property type="term" value="F:nucleic acid binding"/>
    <property type="evidence" value="ECO:0007669"/>
    <property type="project" value="InterPro"/>
</dbReference>
<dbReference type="Pfam" id="PF08774">
    <property type="entry name" value="VRR_NUC"/>
    <property type="match status" value="1"/>
</dbReference>
<keyword evidence="2" id="KW-0540">Nuclease</keyword>
<evidence type="ECO:0000256" key="3">
    <source>
        <dbReference type="ARBA" id="ARBA00022801"/>
    </source>
</evidence>
<keyword evidence="6" id="KW-1185">Reference proteome</keyword>
<dbReference type="GO" id="GO:0016788">
    <property type="term" value="F:hydrolase activity, acting on ester bonds"/>
    <property type="evidence" value="ECO:0007669"/>
    <property type="project" value="InterPro"/>
</dbReference>
<accession>A0A1H3JFJ4</accession>
<comment type="cofactor">
    <cofactor evidence="1">
        <name>Mg(2+)</name>
        <dbReference type="ChEBI" id="CHEBI:18420"/>
    </cofactor>
</comment>
<dbReference type="InterPro" id="IPR014883">
    <property type="entry name" value="VRR_NUC"/>
</dbReference>